<feature type="domain" description="PE" evidence="1">
    <location>
        <begin position="5"/>
        <end position="91"/>
    </location>
</feature>
<evidence type="ECO:0000259" key="1">
    <source>
        <dbReference type="Pfam" id="PF00934"/>
    </source>
</evidence>
<evidence type="ECO:0000313" key="2">
    <source>
        <dbReference type="EMBL" id="OBI46393.1"/>
    </source>
</evidence>
<accession>A0A1A2Z9R8</accession>
<dbReference type="AlphaFoldDB" id="A0A1A2Z9R8"/>
<dbReference type="OrthoDB" id="4753420at2"/>
<dbReference type="SUPFAM" id="SSF140459">
    <property type="entry name" value="PE/PPE dimer-like"/>
    <property type="match status" value="1"/>
</dbReference>
<protein>
    <submittedName>
        <fullName evidence="2">PbsX family transcriptional regulator</fullName>
    </submittedName>
</protein>
<organism evidence="2 3">
    <name type="scientific">Mycobacterium kyorinense</name>
    <dbReference type="NCBI Taxonomy" id="487514"/>
    <lineage>
        <taxon>Bacteria</taxon>
        <taxon>Bacillati</taxon>
        <taxon>Actinomycetota</taxon>
        <taxon>Actinomycetes</taxon>
        <taxon>Mycobacteriales</taxon>
        <taxon>Mycobacteriaceae</taxon>
        <taxon>Mycobacterium</taxon>
    </lineage>
</organism>
<dbReference type="InterPro" id="IPR000084">
    <property type="entry name" value="PE-PGRS_N"/>
</dbReference>
<dbReference type="EMBL" id="LZKJ01000108">
    <property type="protein sequence ID" value="OBI46393.1"/>
    <property type="molecule type" value="Genomic_DNA"/>
</dbReference>
<sequence length="98" mass="9452">MQPLAVDPAIAAIGTQVVANGTRGVAAGTTASAAVTSLMPAGIDEVSAQAAMAFASEGVQTLALNSFAQEELARAGAAYAEAAAIYAAVDEGAAGTLI</sequence>
<gene>
    <name evidence="2" type="ORF">A5707_21430</name>
</gene>
<name>A0A1A2Z9R8_9MYCO</name>
<dbReference type="Gene3D" id="1.10.287.850">
    <property type="entry name" value="HP0062-like domain"/>
    <property type="match status" value="1"/>
</dbReference>
<proteinExistence type="predicted"/>
<evidence type="ECO:0000313" key="3">
    <source>
        <dbReference type="Proteomes" id="UP000093592"/>
    </source>
</evidence>
<comment type="caution">
    <text evidence="2">The sequence shown here is derived from an EMBL/GenBank/DDBJ whole genome shotgun (WGS) entry which is preliminary data.</text>
</comment>
<dbReference type="InterPro" id="IPR038332">
    <property type="entry name" value="PPE_sf"/>
</dbReference>
<dbReference type="RefSeq" id="WP_065014568.1">
    <property type="nucleotide sequence ID" value="NZ_LZKJ01000108.1"/>
</dbReference>
<reference evidence="3" key="1">
    <citation type="submission" date="2016-06" db="EMBL/GenBank/DDBJ databases">
        <authorList>
            <person name="Sutton G."/>
            <person name="Brinkac L."/>
            <person name="Sanka R."/>
            <person name="Adams M."/>
            <person name="Lau E."/>
            <person name="Sam S."/>
            <person name="Sreng N."/>
            <person name="Him V."/>
            <person name="Kerleguer A."/>
            <person name="Cheng S."/>
        </authorList>
    </citation>
    <scope>NUCLEOTIDE SEQUENCE [LARGE SCALE GENOMIC DNA]</scope>
    <source>
        <strain evidence="3">E861</strain>
    </source>
</reference>
<dbReference type="Pfam" id="PF00934">
    <property type="entry name" value="PE"/>
    <property type="match status" value="1"/>
</dbReference>
<dbReference type="Proteomes" id="UP000093592">
    <property type="component" value="Unassembled WGS sequence"/>
</dbReference>